<keyword evidence="2" id="KW-0547">Nucleotide-binding</keyword>
<feature type="domain" description="RecA family profile 1" evidence="9">
    <location>
        <begin position="1"/>
        <end position="177"/>
    </location>
</feature>
<evidence type="ECO:0000259" key="9">
    <source>
        <dbReference type="PROSITE" id="PS50162"/>
    </source>
</evidence>
<evidence type="ECO:0000256" key="6">
    <source>
        <dbReference type="ARBA" id="ARBA00023242"/>
    </source>
</evidence>
<evidence type="ECO:0000256" key="8">
    <source>
        <dbReference type="SAM" id="MobiDB-lite"/>
    </source>
</evidence>
<dbReference type="InterPro" id="IPR033835">
    <property type="entry name" value="PZI_serpin_dom"/>
</dbReference>
<protein>
    <submittedName>
        <fullName evidence="10">DNA repair protein XRCC3 X-ray repair cross-complementing protein 3</fullName>
    </submittedName>
</protein>
<dbReference type="InterPro" id="IPR047348">
    <property type="entry name" value="XRCC3-like_C"/>
</dbReference>
<dbReference type="InterPro" id="IPR027417">
    <property type="entry name" value="P-loop_NTPase"/>
</dbReference>
<accession>A0A6G0I577</accession>
<organism evidence="10 11">
    <name type="scientific">Larimichthys crocea</name>
    <name type="common">Large yellow croaker</name>
    <name type="synonym">Pseudosciaena crocea</name>
    <dbReference type="NCBI Taxonomy" id="215358"/>
    <lineage>
        <taxon>Eukaryota</taxon>
        <taxon>Metazoa</taxon>
        <taxon>Chordata</taxon>
        <taxon>Craniata</taxon>
        <taxon>Vertebrata</taxon>
        <taxon>Euteleostomi</taxon>
        <taxon>Actinopterygii</taxon>
        <taxon>Neopterygii</taxon>
        <taxon>Teleostei</taxon>
        <taxon>Neoteleostei</taxon>
        <taxon>Acanthomorphata</taxon>
        <taxon>Eupercaria</taxon>
        <taxon>Sciaenidae</taxon>
        <taxon>Larimichthys</taxon>
    </lineage>
</organism>
<gene>
    <name evidence="10" type="ORF">D5F01_LYC14442</name>
</gene>
<evidence type="ECO:0000313" key="10">
    <source>
        <dbReference type="EMBL" id="KAE8286507.1"/>
    </source>
</evidence>
<reference evidence="10 11" key="1">
    <citation type="submission" date="2019-07" db="EMBL/GenBank/DDBJ databases">
        <title>Chromosome genome assembly for large yellow croaker.</title>
        <authorList>
            <person name="Xiao S."/>
        </authorList>
    </citation>
    <scope>NUCLEOTIDE SEQUENCE [LARGE SCALE GENOMIC DNA]</scope>
    <source>
        <strain evidence="10">JMULYC20181020</strain>
        <tissue evidence="10">Muscle</tissue>
    </source>
</reference>
<comment type="caution">
    <text evidence="10">The sequence shown here is derived from an EMBL/GenBank/DDBJ whole genome shotgun (WGS) entry which is preliminary data.</text>
</comment>
<dbReference type="InterPro" id="IPR020588">
    <property type="entry name" value="RecA_ATP-bd"/>
</dbReference>
<dbReference type="PANTHER" id="PTHR11461">
    <property type="entry name" value="SERINE PROTEASE INHIBITOR, SERPIN"/>
    <property type="match status" value="1"/>
</dbReference>
<dbReference type="PROSITE" id="PS00284">
    <property type="entry name" value="SERPIN"/>
    <property type="match status" value="1"/>
</dbReference>
<dbReference type="GO" id="GO:0003677">
    <property type="term" value="F:DNA binding"/>
    <property type="evidence" value="ECO:0007669"/>
    <property type="project" value="InterPro"/>
</dbReference>
<dbReference type="SMART" id="SM00093">
    <property type="entry name" value="SERPIN"/>
    <property type="match status" value="1"/>
</dbReference>
<dbReference type="GO" id="GO:0007596">
    <property type="term" value="P:blood coagulation"/>
    <property type="evidence" value="ECO:0007669"/>
    <property type="project" value="InterPro"/>
</dbReference>
<dbReference type="InterPro" id="IPR023795">
    <property type="entry name" value="Serpin_CS"/>
</dbReference>
<keyword evidence="4" id="KW-0067">ATP-binding</keyword>
<dbReference type="GO" id="GO:0005615">
    <property type="term" value="C:extracellular space"/>
    <property type="evidence" value="ECO:0007669"/>
    <property type="project" value="InterPro"/>
</dbReference>
<dbReference type="PROSITE" id="PS50162">
    <property type="entry name" value="RECA_2"/>
    <property type="match status" value="1"/>
</dbReference>
<keyword evidence="3" id="KW-0227">DNA damage</keyword>
<dbReference type="GO" id="GO:0004867">
    <property type="term" value="F:serine-type endopeptidase inhibitor activity"/>
    <property type="evidence" value="ECO:0007669"/>
    <property type="project" value="InterPro"/>
</dbReference>
<dbReference type="GO" id="GO:0140664">
    <property type="term" value="F:ATP-dependent DNA damage sensor activity"/>
    <property type="evidence" value="ECO:0007669"/>
    <property type="project" value="InterPro"/>
</dbReference>
<dbReference type="InterPro" id="IPR000215">
    <property type="entry name" value="Serpin_fam"/>
</dbReference>
<dbReference type="Pfam" id="PF08423">
    <property type="entry name" value="Rad51"/>
    <property type="match status" value="1"/>
</dbReference>
<dbReference type="InterPro" id="IPR042185">
    <property type="entry name" value="Serpin_sf_2"/>
</dbReference>
<dbReference type="GO" id="GO:0005524">
    <property type="term" value="F:ATP binding"/>
    <property type="evidence" value="ECO:0007669"/>
    <property type="project" value="UniProtKB-KW"/>
</dbReference>
<dbReference type="Gene3D" id="3.40.50.300">
    <property type="entry name" value="P-loop containing nucleotide triphosphate hydrolases"/>
    <property type="match status" value="1"/>
</dbReference>
<dbReference type="Gene3D" id="2.30.39.10">
    <property type="entry name" value="Alpha-1-antitrypsin, domain 1"/>
    <property type="match status" value="1"/>
</dbReference>
<dbReference type="PANTHER" id="PTHR11461:SF191">
    <property type="entry name" value="PROTEIN Z-DEPENDENT PROTEASE INHIBITOR"/>
    <property type="match status" value="1"/>
</dbReference>
<keyword evidence="5" id="KW-0234">DNA repair</keyword>
<evidence type="ECO:0000256" key="1">
    <source>
        <dbReference type="ARBA" id="ARBA00004123"/>
    </source>
</evidence>
<feature type="compositionally biased region" description="Low complexity" evidence="8">
    <location>
        <begin position="31"/>
        <end position="41"/>
    </location>
</feature>
<dbReference type="InterPro" id="IPR042178">
    <property type="entry name" value="Serpin_sf_1"/>
</dbReference>
<comment type="subcellular location">
    <subcellularLocation>
        <location evidence="1">Nucleus</location>
    </subcellularLocation>
</comment>
<dbReference type="InterPro" id="IPR036186">
    <property type="entry name" value="Serpin_sf"/>
</dbReference>
<dbReference type="Proteomes" id="UP000424527">
    <property type="component" value="Unassembled WGS sequence"/>
</dbReference>
<evidence type="ECO:0000256" key="4">
    <source>
        <dbReference type="ARBA" id="ARBA00022840"/>
    </source>
</evidence>
<dbReference type="GO" id="GO:0006281">
    <property type="term" value="P:DNA repair"/>
    <property type="evidence" value="ECO:0007669"/>
    <property type="project" value="UniProtKB-KW"/>
</dbReference>
<dbReference type="CDD" id="cd02055">
    <property type="entry name" value="serpinA10_PZI"/>
    <property type="match status" value="1"/>
</dbReference>
<comment type="similarity">
    <text evidence="7">Belongs to the serpin family.</text>
</comment>
<name>A0A6G0I577_LARCR</name>
<dbReference type="SUPFAM" id="SSF52540">
    <property type="entry name" value="P-loop containing nucleoside triphosphate hydrolases"/>
    <property type="match status" value="1"/>
</dbReference>
<dbReference type="EMBL" id="REGW02000014">
    <property type="protein sequence ID" value="KAE8286507.1"/>
    <property type="molecule type" value="Genomic_DNA"/>
</dbReference>
<proteinExistence type="inferred from homology"/>
<dbReference type="GO" id="GO:0005634">
    <property type="term" value="C:nucleus"/>
    <property type="evidence" value="ECO:0007669"/>
    <property type="project" value="UniProtKB-SubCell"/>
</dbReference>
<dbReference type="Gene3D" id="3.30.497.10">
    <property type="entry name" value="Antithrombin, subunit I, domain 2"/>
    <property type="match status" value="1"/>
</dbReference>
<dbReference type="Pfam" id="PF00079">
    <property type="entry name" value="Serpin"/>
    <property type="match status" value="1"/>
</dbReference>
<dbReference type="SUPFAM" id="SSF56574">
    <property type="entry name" value="Serpins"/>
    <property type="match status" value="1"/>
</dbReference>
<evidence type="ECO:0000256" key="7">
    <source>
        <dbReference type="RuleBase" id="RU000411"/>
    </source>
</evidence>
<evidence type="ECO:0000256" key="3">
    <source>
        <dbReference type="ARBA" id="ARBA00022763"/>
    </source>
</evidence>
<keyword evidence="11" id="KW-1185">Reference proteome</keyword>
<feature type="region of interest" description="Disordered" evidence="8">
    <location>
        <begin position="1"/>
        <end position="41"/>
    </location>
</feature>
<dbReference type="AlphaFoldDB" id="A0A6G0I577"/>
<sequence>MCFWTGPAETDPSVPVRRPGTAHHRRHCLQTSPSSSSPSATAWRVPQYGGLNSGAVYICTEDSFPIRRLQQLIREQSELRSDVPSSLISGLRFSDHVYIEHAADLDSLQVCLSRRVPLLLARGLVRLLVVDSVAALFRCEFQAADWLERTKQLLSFSSTLHHLSLEFTTPVLCINQVTDVFDSSGDSLGPLSSNVSPALGLAWANQVMVRLMMRRLHMTVARGDQCSVLRRLEKGVRSSRVLSAMTPSIRLSLVGLLLLLSLVSSDTIDPSLEDLTNRNADFATRLYRAVSSRTDDNVFLSTFTLSTALAALLSATSGPTQDQLLLGLSLTGLDPETLPDLFQNLTNILQGNPALNLKQGVGIFPPQSFQVSSSYLDLLQTRFGGIAQSLAYTVPQEAIDTINRWAQDQTGDKVQELVTHLDPQTQLLLATATYYQTHFSPSFNSSSTQDERFYVDKYHVVMVPMMFRADKYFLAYDRSVKVGVLKLPMTDGAAMLVLLPDEEVDVTAVEEEVTAEKIKAWIRQLKKTRLEVQLPRFLLEQSYALRDILQTLDITKVFQDDAEIINMDGVPKLTQVYHKSVMSVDETSDDTTGGGVNVFSSLPPRLTVNRPFIFIIYHQTTGSVLSMGRVIDPTKK</sequence>
<dbReference type="InterPro" id="IPR023796">
    <property type="entry name" value="Serpin_dom"/>
</dbReference>
<evidence type="ECO:0000256" key="2">
    <source>
        <dbReference type="ARBA" id="ARBA00022741"/>
    </source>
</evidence>
<dbReference type="CDD" id="cd19491">
    <property type="entry name" value="XRCC3"/>
    <property type="match status" value="1"/>
</dbReference>
<evidence type="ECO:0000313" key="11">
    <source>
        <dbReference type="Proteomes" id="UP000424527"/>
    </source>
</evidence>
<evidence type="ECO:0000256" key="5">
    <source>
        <dbReference type="ARBA" id="ARBA00023204"/>
    </source>
</evidence>
<keyword evidence="6" id="KW-0539">Nucleus</keyword>
<dbReference type="InterPro" id="IPR013632">
    <property type="entry name" value="Rad51_C"/>
</dbReference>